<evidence type="ECO:0000256" key="4">
    <source>
        <dbReference type="ARBA" id="ARBA00023163"/>
    </source>
</evidence>
<dbReference type="GO" id="GO:0000978">
    <property type="term" value="F:RNA polymerase II cis-regulatory region sequence-specific DNA binding"/>
    <property type="evidence" value="ECO:0007669"/>
    <property type="project" value="InterPro"/>
</dbReference>
<dbReference type="InterPro" id="IPR037241">
    <property type="entry name" value="E2F-DP_heterodim"/>
</dbReference>
<dbReference type="Pfam" id="PF16421">
    <property type="entry name" value="E2F_CC-MB"/>
    <property type="match status" value="1"/>
</dbReference>
<comment type="subcellular location">
    <subcellularLocation>
        <location evidence="5">Nucleus</location>
    </subcellularLocation>
</comment>
<comment type="caution">
    <text evidence="9">The sequence shown here is derived from an EMBL/GenBank/DDBJ whole genome shotgun (WGS) entry which is preliminary data.</text>
</comment>
<dbReference type="EMBL" id="AJWJ01000060">
    <property type="protein sequence ID" value="KAF2076443.1"/>
    <property type="molecule type" value="Genomic_DNA"/>
</dbReference>
<dbReference type="GO" id="GO:0090575">
    <property type="term" value="C:RNA polymerase II transcription regulator complex"/>
    <property type="evidence" value="ECO:0007669"/>
    <property type="project" value="TreeGrafter"/>
</dbReference>
<reference evidence="9" key="1">
    <citation type="submission" date="2020-01" db="EMBL/GenBank/DDBJ databases">
        <title>Development of genomics and gene disruption for Polysphondylium violaceum indicates a role for the polyketide synthase stlB in stalk morphogenesis.</title>
        <authorList>
            <person name="Narita B."/>
            <person name="Kawabe Y."/>
            <person name="Kin K."/>
            <person name="Saito T."/>
            <person name="Gibbs R."/>
            <person name="Kuspa A."/>
            <person name="Muzny D."/>
            <person name="Queller D."/>
            <person name="Richards S."/>
            <person name="Strassman J."/>
            <person name="Sucgang R."/>
            <person name="Worley K."/>
            <person name="Schaap P."/>
        </authorList>
    </citation>
    <scope>NUCLEOTIDE SEQUENCE</scope>
    <source>
        <strain evidence="9">QSvi11</strain>
    </source>
</reference>
<feature type="region of interest" description="Disordered" evidence="7">
    <location>
        <begin position="507"/>
        <end position="530"/>
    </location>
</feature>
<dbReference type="InterPro" id="IPR003316">
    <property type="entry name" value="E2F_WHTH_DNA-bd_dom"/>
</dbReference>
<dbReference type="Gene3D" id="1.10.10.10">
    <property type="entry name" value="Winged helix-like DNA-binding domain superfamily/Winged helix DNA-binding domain"/>
    <property type="match status" value="1"/>
</dbReference>
<dbReference type="SUPFAM" id="SSF46785">
    <property type="entry name" value="Winged helix' DNA-binding domain"/>
    <property type="match status" value="1"/>
</dbReference>
<dbReference type="Proteomes" id="UP000695562">
    <property type="component" value="Unassembled WGS sequence"/>
</dbReference>
<dbReference type="PANTHER" id="PTHR12081">
    <property type="entry name" value="TRANSCRIPTION FACTOR E2F"/>
    <property type="match status" value="1"/>
</dbReference>
<feature type="compositionally biased region" description="Basic residues" evidence="7">
    <location>
        <begin position="206"/>
        <end position="221"/>
    </location>
</feature>
<feature type="region of interest" description="Disordered" evidence="7">
    <location>
        <begin position="112"/>
        <end position="157"/>
    </location>
</feature>
<evidence type="ECO:0000313" key="9">
    <source>
        <dbReference type="EMBL" id="KAF2076443.1"/>
    </source>
</evidence>
<feature type="compositionally biased region" description="Low complexity" evidence="7">
    <location>
        <begin position="190"/>
        <end position="205"/>
    </location>
</feature>
<name>A0A8J4PX39_9MYCE</name>
<feature type="coiled-coil region" evidence="6">
    <location>
        <begin position="352"/>
        <end position="379"/>
    </location>
</feature>
<gene>
    <name evidence="9" type="ORF">CYY_002246</name>
</gene>
<dbReference type="InterPro" id="IPR036388">
    <property type="entry name" value="WH-like_DNA-bd_sf"/>
</dbReference>
<keyword evidence="6" id="KW-0175">Coiled coil</keyword>
<dbReference type="GO" id="GO:0000981">
    <property type="term" value="F:DNA-binding transcription factor activity, RNA polymerase II-specific"/>
    <property type="evidence" value="ECO:0007669"/>
    <property type="project" value="TreeGrafter"/>
</dbReference>
<feature type="compositionally biased region" description="Low complexity" evidence="7">
    <location>
        <begin position="558"/>
        <end position="589"/>
    </location>
</feature>
<evidence type="ECO:0000256" key="5">
    <source>
        <dbReference type="RuleBase" id="RU003796"/>
    </source>
</evidence>
<dbReference type="SUPFAM" id="SSF144074">
    <property type="entry name" value="E2F-DP heterodimerization region"/>
    <property type="match status" value="1"/>
</dbReference>
<dbReference type="Gene3D" id="6.10.250.540">
    <property type="match status" value="1"/>
</dbReference>
<evidence type="ECO:0000313" key="10">
    <source>
        <dbReference type="Proteomes" id="UP000695562"/>
    </source>
</evidence>
<evidence type="ECO:0000256" key="1">
    <source>
        <dbReference type="ARBA" id="ARBA00010940"/>
    </source>
</evidence>
<evidence type="ECO:0000256" key="6">
    <source>
        <dbReference type="SAM" id="Coils"/>
    </source>
</evidence>
<dbReference type="SMART" id="SM01372">
    <property type="entry name" value="E2F_TDP"/>
    <property type="match status" value="1"/>
</dbReference>
<dbReference type="InterPro" id="IPR032198">
    <property type="entry name" value="E2F_CC-MB"/>
</dbReference>
<dbReference type="CDD" id="cd14660">
    <property type="entry name" value="E2F_DD"/>
    <property type="match status" value="1"/>
</dbReference>
<evidence type="ECO:0000256" key="2">
    <source>
        <dbReference type="ARBA" id="ARBA00023015"/>
    </source>
</evidence>
<dbReference type="OrthoDB" id="1743261at2759"/>
<sequence>MSRNNYEMLNQQAPQQQQQQQQQQHVQYQPPQPPAGFSKAMEYISQFQSLASPMMIRAVPTPTPPTPNHLISNHSTIGNHMMNGNSNGVHSNISETGDSKIHASLQLLKQINANPNNSNNNNNNNNNNIPVNNSNHINNQDQNHHNNNNFNINGTNNTTIQSNEIVEQQQNVNNQEINNIQPSLSPPQPTTTTTTATTTTTTGKAPARKRKTTAATSKRKTNQSIGSDDEATSGSETTTTTPTTTTATGKRTRSNSNNNLNEEKSNNRYDNSLVQLTKKFLGIIKNSPQGILDLKVASDKLDISKRRIYDVTCVLEGVGLIEKCSKNQVQWKDLGKYGPTPIDSQPPDPKFVDSHKKEMKKLIEKENALDNSIKKAQKVINQLIQDPKYSKYVYVTHQDLRSIESMKNDTVIAIKAAAGTKLEVPDPDEGMEPPNRRYQIYLTNENKVPIDVFLLSQPTTADTDATNNNSSASKNGSFESAADEMIESGTGYPYQYPNQPSIITADGSYYESAPNPFSPLKNQYQQHQQNQVTAYGANNVSYWEPNSILPSYSPFDDNNQSTQSSHPTTTTTTSTSALSNNPNNPNNQQFNARYPTATFSETMFEQASSDYYFDSTVIDEGISELYTDDSFITQSFDGFADQSIDHTDSETNPTTTNTNI</sequence>
<feature type="region of interest" description="Disordered" evidence="7">
    <location>
        <begin position="1"/>
        <end position="35"/>
    </location>
</feature>
<feature type="compositionally biased region" description="Polar residues" evidence="7">
    <location>
        <begin position="1"/>
        <end position="10"/>
    </location>
</feature>
<feature type="domain" description="E2F/DP family winged-helix DNA-binding" evidence="8">
    <location>
        <begin position="268"/>
        <end position="333"/>
    </location>
</feature>
<dbReference type="InterPro" id="IPR036390">
    <property type="entry name" value="WH_DNA-bd_sf"/>
</dbReference>
<protein>
    <recommendedName>
        <fullName evidence="8">E2F/DP family winged-helix DNA-binding domain-containing protein</fullName>
    </recommendedName>
</protein>
<dbReference type="PANTHER" id="PTHR12081:SF18">
    <property type="entry name" value="TRANSCRIPTION FACTOR E2F2-RELATED"/>
    <property type="match status" value="1"/>
</dbReference>
<evidence type="ECO:0000256" key="7">
    <source>
        <dbReference type="SAM" id="MobiDB-lite"/>
    </source>
</evidence>
<dbReference type="FunFam" id="1.10.10.10:FF:000008">
    <property type="entry name" value="E2F transcription factor 1"/>
    <property type="match status" value="1"/>
</dbReference>
<feature type="compositionally biased region" description="Low complexity" evidence="7">
    <location>
        <begin position="11"/>
        <end position="29"/>
    </location>
</feature>
<keyword evidence="10" id="KW-1185">Reference proteome</keyword>
<dbReference type="GO" id="GO:0046983">
    <property type="term" value="F:protein dimerization activity"/>
    <property type="evidence" value="ECO:0007669"/>
    <property type="project" value="InterPro"/>
</dbReference>
<dbReference type="InterPro" id="IPR015633">
    <property type="entry name" value="E2F"/>
</dbReference>
<evidence type="ECO:0000259" key="8">
    <source>
        <dbReference type="SMART" id="SM01372"/>
    </source>
</evidence>
<organism evidence="9 10">
    <name type="scientific">Polysphondylium violaceum</name>
    <dbReference type="NCBI Taxonomy" id="133409"/>
    <lineage>
        <taxon>Eukaryota</taxon>
        <taxon>Amoebozoa</taxon>
        <taxon>Evosea</taxon>
        <taxon>Eumycetozoa</taxon>
        <taxon>Dictyostelia</taxon>
        <taxon>Dictyosteliales</taxon>
        <taxon>Dictyosteliaceae</taxon>
        <taxon>Polysphondylium</taxon>
    </lineage>
</organism>
<evidence type="ECO:0000256" key="3">
    <source>
        <dbReference type="ARBA" id="ARBA00023125"/>
    </source>
</evidence>
<accession>A0A8J4PX39</accession>
<feature type="region of interest" description="Disordered" evidence="7">
    <location>
        <begin position="551"/>
        <end position="591"/>
    </location>
</feature>
<dbReference type="Pfam" id="PF02319">
    <property type="entry name" value="WHD_E2F_TDP"/>
    <property type="match status" value="1"/>
</dbReference>
<keyword evidence="5" id="KW-0539">Nucleus</keyword>
<keyword evidence="3 5" id="KW-0238">DNA-binding</keyword>
<feature type="region of interest" description="Disordered" evidence="7">
    <location>
        <begin position="178"/>
        <end position="267"/>
    </location>
</feature>
<keyword evidence="4 5" id="KW-0804">Transcription</keyword>
<keyword evidence="2 5" id="KW-0805">Transcription regulation</keyword>
<feature type="compositionally biased region" description="Low complexity" evidence="7">
    <location>
        <begin position="232"/>
        <end position="260"/>
    </location>
</feature>
<proteinExistence type="inferred from homology"/>
<comment type="similarity">
    <text evidence="1 5">Belongs to the E2F/DP family.</text>
</comment>
<dbReference type="AlphaFoldDB" id="A0A8J4PX39"/>